<sequence length="180" mass="19373">MLKSTTPSIAPRAIAAVGATTSADTRVSQSGAVKKSSFFTKVLLLLLLVSMAGFVWSYMNYKKYEQKVARLSTPEGQQEVVKQETAALVAKVKRLIVLPEDEEPTVASILDAEGLAKDQPFYKDSHNGDKVIIYVKAQKAIIYDPNRDLLVNVGPVFIENRGAGTPAASPSNATSATTTE</sequence>
<evidence type="ECO:0000256" key="1">
    <source>
        <dbReference type="SAM" id="MobiDB-lite"/>
    </source>
</evidence>
<dbReference type="AlphaFoldDB" id="A0A0G1RYY4"/>
<keyword evidence="2" id="KW-0472">Membrane</keyword>
<evidence type="ECO:0000313" key="3">
    <source>
        <dbReference type="EMBL" id="KKU26140.1"/>
    </source>
</evidence>
<feature type="compositionally biased region" description="Low complexity" evidence="1">
    <location>
        <begin position="162"/>
        <end position="180"/>
    </location>
</feature>
<dbReference type="EMBL" id="LCMA01000012">
    <property type="protein sequence ID" value="KKU26140.1"/>
    <property type="molecule type" value="Genomic_DNA"/>
</dbReference>
<proteinExistence type="predicted"/>
<accession>A0A0G1RYY4</accession>
<keyword evidence="2" id="KW-1133">Transmembrane helix</keyword>
<feature type="transmembrane region" description="Helical" evidence="2">
    <location>
        <begin position="38"/>
        <end position="59"/>
    </location>
</feature>
<protein>
    <submittedName>
        <fullName evidence="3">Uncharacterized protein</fullName>
    </submittedName>
</protein>
<gene>
    <name evidence="3" type="ORF">UX39_C0012G0017</name>
</gene>
<feature type="region of interest" description="Disordered" evidence="1">
    <location>
        <begin position="161"/>
        <end position="180"/>
    </location>
</feature>
<organism evidence="3 4">
    <name type="scientific">Candidatus Magasanikbacteria bacterium GW2011_GWA2_46_17</name>
    <dbReference type="NCBI Taxonomy" id="1619042"/>
    <lineage>
        <taxon>Bacteria</taxon>
        <taxon>Candidatus Magasanikiibacteriota</taxon>
    </lineage>
</organism>
<keyword evidence="2" id="KW-0812">Transmembrane</keyword>
<evidence type="ECO:0000256" key="2">
    <source>
        <dbReference type="SAM" id="Phobius"/>
    </source>
</evidence>
<reference evidence="3 4" key="1">
    <citation type="journal article" date="2015" name="Nature">
        <title>rRNA introns, odd ribosomes, and small enigmatic genomes across a large radiation of phyla.</title>
        <authorList>
            <person name="Brown C.T."/>
            <person name="Hug L.A."/>
            <person name="Thomas B.C."/>
            <person name="Sharon I."/>
            <person name="Castelle C.J."/>
            <person name="Singh A."/>
            <person name="Wilkins M.J."/>
            <person name="Williams K.H."/>
            <person name="Banfield J.F."/>
        </authorList>
    </citation>
    <scope>NUCLEOTIDE SEQUENCE [LARGE SCALE GENOMIC DNA]</scope>
</reference>
<dbReference type="Proteomes" id="UP000034175">
    <property type="component" value="Unassembled WGS sequence"/>
</dbReference>
<name>A0A0G1RYY4_9BACT</name>
<comment type="caution">
    <text evidence="3">The sequence shown here is derived from an EMBL/GenBank/DDBJ whole genome shotgun (WGS) entry which is preliminary data.</text>
</comment>
<evidence type="ECO:0000313" key="4">
    <source>
        <dbReference type="Proteomes" id="UP000034175"/>
    </source>
</evidence>